<evidence type="ECO:0000256" key="1">
    <source>
        <dbReference type="SAM" id="MobiDB-lite"/>
    </source>
</evidence>
<organism evidence="3 4">
    <name type="scientific">Micromonospora gifhornensis</name>
    <dbReference type="NCBI Taxonomy" id="84594"/>
    <lineage>
        <taxon>Bacteria</taxon>
        <taxon>Bacillati</taxon>
        <taxon>Actinomycetota</taxon>
        <taxon>Actinomycetes</taxon>
        <taxon>Micromonosporales</taxon>
        <taxon>Micromonosporaceae</taxon>
        <taxon>Micromonospora</taxon>
    </lineage>
</organism>
<keyword evidence="4" id="KW-1185">Reference proteome</keyword>
<proteinExistence type="predicted"/>
<accession>A0ABQ4II08</accession>
<keyword evidence="2" id="KW-0732">Signal</keyword>
<feature type="compositionally biased region" description="Basic and acidic residues" evidence="1">
    <location>
        <begin position="44"/>
        <end position="57"/>
    </location>
</feature>
<protein>
    <submittedName>
        <fullName evidence="3">Uncharacterized protein</fullName>
    </submittedName>
</protein>
<name>A0ABQ4II08_9ACTN</name>
<comment type="caution">
    <text evidence="3">The sequence shown here is derived from an EMBL/GenBank/DDBJ whole genome shotgun (WGS) entry which is preliminary data.</text>
</comment>
<reference evidence="3 4" key="1">
    <citation type="submission" date="2021-01" db="EMBL/GenBank/DDBJ databases">
        <title>Whole genome shotgun sequence of Verrucosispora gifhornensis NBRC 16317.</title>
        <authorList>
            <person name="Komaki H."/>
            <person name="Tamura T."/>
        </authorList>
    </citation>
    <scope>NUCLEOTIDE SEQUENCE [LARGE SCALE GENOMIC DNA]</scope>
    <source>
        <strain evidence="3 4">NBRC 16317</strain>
    </source>
</reference>
<feature type="chain" id="PRO_5046338469" evidence="2">
    <location>
        <begin position="24"/>
        <end position="142"/>
    </location>
</feature>
<evidence type="ECO:0000256" key="2">
    <source>
        <dbReference type="SAM" id="SignalP"/>
    </source>
</evidence>
<gene>
    <name evidence="3" type="ORF">Vgi01_42160</name>
</gene>
<evidence type="ECO:0000313" key="3">
    <source>
        <dbReference type="EMBL" id="GIJ17532.1"/>
    </source>
</evidence>
<feature type="region of interest" description="Disordered" evidence="1">
    <location>
        <begin position="35"/>
        <end position="60"/>
    </location>
</feature>
<dbReference type="Proteomes" id="UP000647860">
    <property type="component" value="Unassembled WGS sequence"/>
</dbReference>
<sequence length="142" mass="15865">MRVRCYQRPKLLGLAMVGGLVSAASGNREAAAISTRLPTPGRGPRPERPRATGHDTPHTPLRPMWCCRADGQPWPCAQARLLLRAEYDQNPVGLSIYLAGLMYEAMRDLYRLNPYDGPEPAALFDRFLAWGPRRRPPSEQPS</sequence>
<feature type="signal peptide" evidence="2">
    <location>
        <begin position="1"/>
        <end position="23"/>
    </location>
</feature>
<evidence type="ECO:0000313" key="4">
    <source>
        <dbReference type="Proteomes" id="UP000647860"/>
    </source>
</evidence>
<dbReference type="EMBL" id="BOPA01000029">
    <property type="protein sequence ID" value="GIJ17532.1"/>
    <property type="molecule type" value="Genomic_DNA"/>
</dbReference>